<organism evidence="8 9">
    <name type="scientific">Penaeus vannamei</name>
    <name type="common">Whiteleg shrimp</name>
    <name type="synonym">Litopenaeus vannamei</name>
    <dbReference type="NCBI Taxonomy" id="6689"/>
    <lineage>
        <taxon>Eukaryota</taxon>
        <taxon>Metazoa</taxon>
        <taxon>Ecdysozoa</taxon>
        <taxon>Arthropoda</taxon>
        <taxon>Crustacea</taxon>
        <taxon>Multicrustacea</taxon>
        <taxon>Malacostraca</taxon>
        <taxon>Eumalacostraca</taxon>
        <taxon>Eucarida</taxon>
        <taxon>Decapoda</taxon>
        <taxon>Dendrobranchiata</taxon>
        <taxon>Penaeoidea</taxon>
        <taxon>Penaeidae</taxon>
        <taxon>Penaeus</taxon>
    </lineage>
</organism>
<evidence type="ECO:0000313" key="8">
    <source>
        <dbReference type="EMBL" id="ROT64670.1"/>
    </source>
</evidence>
<feature type="transmembrane region" description="Helical" evidence="7">
    <location>
        <begin position="197"/>
        <end position="217"/>
    </location>
</feature>
<dbReference type="OrthoDB" id="10042652at2759"/>
<dbReference type="Pfam" id="PF10204">
    <property type="entry name" value="DuoxA"/>
    <property type="match status" value="1"/>
</dbReference>
<keyword evidence="4 7" id="KW-1133">Transmembrane helix</keyword>
<comment type="similarity">
    <text evidence="2">Belongs to the DUOXA family.</text>
</comment>
<evidence type="ECO:0000256" key="6">
    <source>
        <dbReference type="ARBA" id="ARBA00023180"/>
    </source>
</evidence>
<evidence type="ECO:0000313" key="9">
    <source>
        <dbReference type="Proteomes" id="UP000283509"/>
    </source>
</evidence>
<reference evidence="8 9" key="1">
    <citation type="submission" date="2018-04" db="EMBL/GenBank/DDBJ databases">
        <authorList>
            <person name="Zhang X."/>
            <person name="Yuan J."/>
            <person name="Li F."/>
            <person name="Xiang J."/>
        </authorList>
    </citation>
    <scope>NUCLEOTIDE SEQUENCE [LARGE SCALE GENOMIC DNA]</scope>
    <source>
        <tissue evidence="8">Muscle</tissue>
    </source>
</reference>
<evidence type="ECO:0000256" key="3">
    <source>
        <dbReference type="ARBA" id="ARBA00022692"/>
    </source>
</evidence>
<feature type="transmembrane region" description="Helical" evidence="7">
    <location>
        <begin position="64"/>
        <end position="87"/>
    </location>
</feature>
<dbReference type="GO" id="GO:0005789">
    <property type="term" value="C:endoplasmic reticulum membrane"/>
    <property type="evidence" value="ECO:0007669"/>
    <property type="project" value="InterPro"/>
</dbReference>
<accession>A0A423SKE3</accession>
<evidence type="ECO:0000256" key="7">
    <source>
        <dbReference type="SAM" id="Phobius"/>
    </source>
</evidence>
<protein>
    <submittedName>
        <fullName evidence="8">Dual oxidase maturation factor 1</fullName>
    </submittedName>
</protein>
<feature type="transmembrane region" description="Helical" evidence="7">
    <location>
        <begin position="37"/>
        <end position="57"/>
    </location>
</feature>
<keyword evidence="9" id="KW-1185">Reference proteome</keyword>
<dbReference type="Proteomes" id="UP000283509">
    <property type="component" value="Unassembled WGS sequence"/>
</dbReference>
<evidence type="ECO:0000256" key="1">
    <source>
        <dbReference type="ARBA" id="ARBA00004141"/>
    </source>
</evidence>
<dbReference type="PANTHER" id="PTHR31158:SF1">
    <property type="entry name" value="DOXA1 FACTOR-RELATED"/>
    <property type="match status" value="1"/>
</dbReference>
<gene>
    <name evidence="8" type="ORF">C7M84_017388</name>
</gene>
<name>A0A423SKE3_PENVA</name>
<keyword evidence="5 7" id="KW-0472">Membrane</keyword>
<sequence>MSLEPTSPGWFDVGRDKPFPAIYPELKTPVTVDVLEVGWVSAFFTLLVPFILILPAFTGCRKKCLVFIRISFFLLLGLSIMLCNFGQEWEVGHLTTRTAYRAGTAQEIRARVGVKLGLRSVNITLKAVEKPEGDLAGENIDYNERFYWTWAQGRAAGQIQQDFRAAQHRGAPYPILWVAEYFTFDGEGFRFGRHYRLSGWFAFPLWLLTIILAKINLNYAARTMFLMGASLTSAAIIWAAHRNPIELQVPFEDDVLTTHFGVYWYLSLVAGKSRVHRAWPRDVFSSRTSIMMNCLRFSATTFAVRGGGDRW</sequence>
<dbReference type="GO" id="GO:0015031">
    <property type="term" value="P:protein transport"/>
    <property type="evidence" value="ECO:0007669"/>
    <property type="project" value="InterPro"/>
</dbReference>
<keyword evidence="6" id="KW-0325">Glycoprotein</keyword>
<comment type="subcellular location">
    <subcellularLocation>
        <location evidence="1">Membrane</location>
        <topology evidence="1">Multi-pass membrane protein</topology>
    </subcellularLocation>
</comment>
<dbReference type="PANTHER" id="PTHR31158">
    <property type="entry name" value="DUAL OXIDASE 2"/>
    <property type="match status" value="1"/>
</dbReference>
<dbReference type="AlphaFoldDB" id="A0A423SKE3"/>
<evidence type="ECO:0000256" key="4">
    <source>
        <dbReference type="ARBA" id="ARBA00022989"/>
    </source>
</evidence>
<dbReference type="STRING" id="6689.A0A423SKE3"/>
<dbReference type="EMBL" id="QCYY01003212">
    <property type="protein sequence ID" value="ROT64670.1"/>
    <property type="molecule type" value="Genomic_DNA"/>
</dbReference>
<comment type="caution">
    <text evidence="8">The sequence shown here is derived from an EMBL/GenBank/DDBJ whole genome shotgun (WGS) entry which is preliminary data.</text>
</comment>
<proteinExistence type="inferred from homology"/>
<evidence type="ECO:0000256" key="5">
    <source>
        <dbReference type="ARBA" id="ARBA00023136"/>
    </source>
</evidence>
<evidence type="ECO:0000256" key="2">
    <source>
        <dbReference type="ARBA" id="ARBA00009816"/>
    </source>
</evidence>
<keyword evidence="3 7" id="KW-0812">Transmembrane</keyword>
<reference evidence="8 9" key="2">
    <citation type="submission" date="2019-01" db="EMBL/GenBank/DDBJ databases">
        <title>The decoding of complex shrimp genome reveals the adaptation for benthos swimmer, frequently molting mechanism and breeding impact on genome.</title>
        <authorList>
            <person name="Sun Y."/>
            <person name="Gao Y."/>
            <person name="Yu Y."/>
        </authorList>
    </citation>
    <scope>NUCLEOTIDE SEQUENCE [LARGE SCALE GENOMIC DNA]</scope>
    <source>
        <tissue evidence="8">Muscle</tissue>
    </source>
</reference>
<dbReference type="InterPro" id="IPR018469">
    <property type="entry name" value="Dual_oxidase_maturation_fac"/>
</dbReference>